<evidence type="ECO:0000313" key="7">
    <source>
        <dbReference type="EMBL" id="GES21459.1"/>
    </source>
</evidence>
<dbReference type="InterPro" id="IPR004839">
    <property type="entry name" value="Aminotransferase_I/II_large"/>
</dbReference>
<protein>
    <submittedName>
        <fullName evidence="7">GntR family transcriptional regulator</fullName>
    </submittedName>
</protein>
<dbReference type="OrthoDB" id="4336542at2"/>
<evidence type="ECO:0000256" key="3">
    <source>
        <dbReference type="ARBA" id="ARBA00023015"/>
    </source>
</evidence>
<sequence length="453" mass="49218">MAPNTTAVPARRDGSIDGFAKRIASRTASGIANDVRAQIHAGEIRPGTRLPAIRDVARALDVSPTTVQEAWNQLTRAGMLRASGRRGTLVLPVGSRVEIQTPSGVLSVDRADGAPDPSLFPPLDEAILAGMRSPDLHAHDFAFVTTELLGAVKRTWPFRAESWTTADGDWHGNFLGVQAVLTPGAPVAVEQPTMMRTLTLLRHLQVPAIGVEWDDEGPSPDMLRAALRRGAGAFVYQPRGHVPTGRRVSDRRLDELASVLERHPRVQVFEDDTLGPLCGGRDLSLGALLAGRVLRHRSYCAAFGLDLRTSVLAGPEQLVRAVNRIRGMSGVWNSRILQGALAYLLKDARTRRLVDRAARTYRRRRSTLVAALADRGVHIGGEDGLIVWLPVADEERAFSGLAHAGVEAGLGSTSWLTPRRTGHYLRVETGRLSTQALEIEYLADSLARFARTD</sequence>
<dbReference type="GO" id="GO:0003677">
    <property type="term" value="F:DNA binding"/>
    <property type="evidence" value="ECO:0007669"/>
    <property type="project" value="UniProtKB-KW"/>
</dbReference>
<dbReference type="PANTHER" id="PTHR46577">
    <property type="entry name" value="HTH-TYPE TRANSCRIPTIONAL REGULATORY PROTEIN GABR"/>
    <property type="match status" value="1"/>
</dbReference>
<dbReference type="InterPro" id="IPR015421">
    <property type="entry name" value="PyrdxlP-dep_Trfase_major"/>
</dbReference>
<dbReference type="InterPro" id="IPR036390">
    <property type="entry name" value="WH_DNA-bd_sf"/>
</dbReference>
<dbReference type="InterPro" id="IPR000524">
    <property type="entry name" value="Tscrpt_reg_HTH_GntR"/>
</dbReference>
<keyword evidence="5" id="KW-0804">Transcription</keyword>
<dbReference type="PANTHER" id="PTHR46577:SF1">
    <property type="entry name" value="HTH-TYPE TRANSCRIPTIONAL REGULATORY PROTEIN GABR"/>
    <property type="match status" value="1"/>
</dbReference>
<dbReference type="InterPro" id="IPR015424">
    <property type="entry name" value="PyrdxlP-dep_Trfase"/>
</dbReference>
<name>A0A5M3XMU8_9ACTN</name>
<dbReference type="Pfam" id="PF00155">
    <property type="entry name" value="Aminotran_1_2"/>
    <property type="match status" value="1"/>
</dbReference>
<keyword evidence="3" id="KW-0805">Transcription regulation</keyword>
<gene>
    <name evidence="7" type="ORF">Aple_043550</name>
</gene>
<dbReference type="Gene3D" id="1.10.10.10">
    <property type="entry name" value="Winged helix-like DNA-binding domain superfamily/Winged helix DNA-binding domain"/>
    <property type="match status" value="1"/>
</dbReference>
<dbReference type="GO" id="GO:0003700">
    <property type="term" value="F:DNA-binding transcription factor activity"/>
    <property type="evidence" value="ECO:0007669"/>
    <property type="project" value="InterPro"/>
</dbReference>
<proteinExistence type="inferred from homology"/>
<dbReference type="Pfam" id="PF00392">
    <property type="entry name" value="GntR"/>
    <property type="match status" value="1"/>
</dbReference>
<evidence type="ECO:0000259" key="6">
    <source>
        <dbReference type="PROSITE" id="PS50949"/>
    </source>
</evidence>
<dbReference type="RefSeq" id="WP_155346444.1">
    <property type="nucleotide sequence ID" value="NZ_BAAAHM010000019.1"/>
</dbReference>
<keyword evidence="2" id="KW-0663">Pyridoxal phosphate</keyword>
<feature type="domain" description="HTH gntR-type" evidence="6">
    <location>
        <begin position="25"/>
        <end position="93"/>
    </location>
</feature>
<dbReference type="InterPro" id="IPR036388">
    <property type="entry name" value="WH-like_DNA-bd_sf"/>
</dbReference>
<dbReference type="InterPro" id="IPR051446">
    <property type="entry name" value="HTH_trans_reg/aminotransferase"/>
</dbReference>
<dbReference type="Proteomes" id="UP000377595">
    <property type="component" value="Unassembled WGS sequence"/>
</dbReference>
<comment type="caution">
    <text evidence="7">The sequence shown here is derived from an EMBL/GenBank/DDBJ whole genome shotgun (WGS) entry which is preliminary data.</text>
</comment>
<dbReference type="SUPFAM" id="SSF53383">
    <property type="entry name" value="PLP-dependent transferases"/>
    <property type="match status" value="1"/>
</dbReference>
<evidence type="ECO:0000256" key="1">
    <source>
        <dbReference type="ARBA" id="ARBA00005384"/>
    </source>
</evidence>
<evidence type="ECO:0000256" key="5">
    <source>
        <dbReference type="ARBA" id="ARBA00023163"/>
    </source>
</evidence>
<dbReference type="EMBL" id="BLAF01000023">
    <property type="protein sequence ID" value="GES21459.1"/>
    <property type="molecule type" value="Genomic_DNA"/>
</dbReference>
<reference evidence="7 8" key="1">
    <citation type="submission" date="2019-10" db="EMBL/GenBank/DDBJ databases">
        <title>Whole genome shotgun sequence of Acrocarpospora pleiomorpha NBRC 16267.</title>
        <authorList>
            <person name="Ichikawa N."/>
            <person name="Kimura A."/>
            <person name="Kitahashi Y."/>
            <person name="Komaki H."/>
            <person name="Oguchi A."/>
        </authorList>
    </citation>
    <scope>NUCLEOTIDE SEQUENCE [LARGE SCALE GENOMIC DNA]</scope>
    <source>
        <strain evidence="7 8">NBRC 16267</strain>
    </source>
</reference>
<dbReference type="CDD" id="cd07377">
    <property type="entry name" value="WHTH_GntR"/>
    <property type="match status" value="1"/>
</dbReference>
<dbReference type="SUPFAM" id="SSF46785">
    <property type="entry name" value="Winged helix' DNA-binding domain"/>
    <property type="match status" value="1"/>
</dbReference>
<evidence type="ECO:0000256" key="4">
    <source>
        <dbReference type="ARBA" id="ARBA00023125"/>
    </source>
</evidence>
<evidence type="ECO:0000256" key="2">
    <source>
        <dbReference type="ARBA" id="ARBA00022898"/>
    </source>
</evidence>
<dbReference type="SMART" id="SM00345">
    <property type="entry name" value="HTH_GNTR"/>
    <property type="match status" value="1"/>
</dbReference>
<dbReference type="AlphaFoldDB" id="A0A5M3XMU8"/>
<evidence type="ECO:0000313" key="8">
    <source>
        <dbReference type="Proteomes" id="UP000377595"/>
    </source>
</evidence>
<comment type="similarity">
    <text evidence="1">In the C-terminal section; belongs to the class-I pyridoxal-phosphate-dependent aminotransferase family.</text>
</comment>
<keyword evidence="8" id="KW-1185">Reference proteome</keyword>
<keyword evidence="4" id="KW-0238">DNA-binding</keyword>
<dbReference type="PROSITE" id="PS50949">
    <property type="entry name" value="HTH_GNTR"/>
    <property type="match status" value="1"/>
</dbReference>
<dbReference type="GO" id="GO:0030170">
    <property type="term" value="F:pyridoxal phosphate binding"/>
    <property type="evidence" value="ECO:0007669"/>
    <property type="project" value="InterPro"/>
</dbReference>
<dbReference type="Gene3D" id="3.40.640.10">
    <property type="entry name" value="Type I PLP-dependent aspartate aminotransferase-like (Major domain)"/>
    <property type="match status" value="1"/>
</dbReference>
<organism evidence="7 8">
    <name type="scientific">Acrocarpospora pleiomorpha</name>
    <dbReference type="NCBI Taxonomy" id="90975"/>
    <lineage>
        <taxon>Bacteria</taxon>
        <taxon>Bacillati</taxon>
        <taxon>Actinomycetota</taxon>
        <taxon>Actinomycetes</taxon>
        <taxon>Streptosporangiales</taxon>
        <taxon>Streptosporangiaceae</taxon>
        <taxon>Acrocarpospora</taxon>
    </lineage>
</organism>
<accession>A0A5M3XMU8</accession>